<keyword evidence="4" id="KW-0408">Iron</keyword>
<dbReference type="PROSITE" id="PS00198">
    <property type="entry name" value="4FE4S_FER_1"/>
    <property type="match status" value="1"/>
</dbReference>
<keyword evidence="5" id="KW-0411">Iron-sulfur</keyword>
<evidence type="ECO:0000313" key="7">
    <source>
        <dbReference type="EMBL" id="HGS88553.1"/>
    </source>
</evidence>
<evidence type="ECO:0000256" key="4">
    <source>
        <dbReference type="ARBA" id="ARBA00023004"/>
    </source>
</evidence>
<dbReference type="GO" id="GO:0009060">
    <property type="term" value="P:aerobic respiration"/>
    <property type="evidence" value="ECO:0007669"/>
    <property type="project" value="TreeGrafter"/>
</dbReference>
<dbReference type="PANTHER" id="PTHR10849:SF35">
    <property type="entry name" value="FORMATE HYDROGENLYASE SUBUNIT 6-RELATED"/>
    <property type="match status" value="1"/>
</dbReference>
<dbReference type="Pfam" id="PF12800">
    <property type="entry name" value="Fer4_4"/>
    <property type="match status" value="1"/>
</dbReference>
<accession>A0A7C4Q5P7</accession>
<dbReference type="SUPFAM" id="SSF54862">
    <property type="entry name" value="4Fe-4S ferredoxins"/>
    <property type="match status" value="1"/>
</dbReference>
<dbReference type="PANTHER" id="PTHR10849">
    <property type="entry name" value="NADH DEHYDROGENASE UBIQUINONE IRON-SULFUR PROTEIN 8, MITOCHONDRIAL"/>
    <property type="match status" value="1"/>
</dbReference>
<dbReference type="InterPro" id="IPR010226">
    <property type="entry name" value="NADH_quinone_OxRdtase_chainI"/>
</dbReference>
<dbReference type="AlphaFoldDB" id="A0A7C4Q5P7"/>
<evidence type="ECO:0000256" key="5">
    <source>
        <dbReference type="ARBA" id="ARBA00023014"/>
    </source>
</evidence>
<keyword evidence="3" id="KW-0677">Repeat</keyword>
<evidence type="ECO:0000256" key="3">
    <source>
        <dbReference type="ARBA" id="ARBA00022737"/>
    </source>
</evidence>
<protein>
    <submittedName>
        <fullName evidence="7">4Fe-4S dicluster domain-containing protein</fullName>
    </submittedName>
</protein>
<dbReference type="Pfam" id="PF00037">
    <property type="entry name" value="Fer4"/>
    <property type="match status" value="1"/>
</dbReference>
<feature type="domain" description="4Fe-4S ferredoxin-type" evidence="6">
    <location>
        <begin position="36"/>
        <end position="65"/>
    </location>
</feature>
<dbReference type="GO" id="GO:0051539">
    <property type="term" value="F:4 iron, 4 sulfur cluster binding"/>
    <property type="evidence" value="ECO:0007669"/>
    <property type="project" value="UniProtKB-KW"/>
</dbReference>
<dbReference type="Gene3D" id="3.30.70.3270">
    <property type="match status" value="1"/>
</dbReference>
<keyword evidence="1" id="KW-0004">4Fe-4S</keyword>
<keyword evidence="2" id="KW-0479">Metal-binding</keyword>
<feature type="domain" description="4Fe-4S ferredoxin-type" evidence="6">
    <location>
        <begin position="72"/>
        <end position="101"/>
    </location>
</feature>
<evidence type="ECO:0000256" key="1">
    <source>
        <dbReference type="ARBA" id="ARBA00022485"/>
    </source>
</evidence>
<dbReference type="GO" id="GO:0003954">
    <property type="term" value="F:NADH dehydrogenase activity"/>
    <property type="evidence" value="ECO:0007669"/>
    <property type="project" value="TreeGrafter"/>
</dbReference>
<dbReference type="PROSITE" id="PS51379">
    <property type="entry name" value="4FE4S_FER_2"/>
    <property type="match status" value="2"/>
</dbReference>
<dbReference type="GO" id="GO:0046872">
    <property type="term" value="F:metal ion binding"/>
    <property type="evidence" value="ECO:0007669"/>
    <property type="project" value="UniProtKB-KW"/>
</dbReference>
<name>A0A7C4Q5P7_9CHLR</name>
<evidence type="ECO:0000256" key="2">
    <source>
        <dbReference type="ARBA" id="ARBA00022723"/>
    </source>
</evidence>
<reference evidence="7" key="1">
    <citation type="journal article" date="2020" name="mSystems">
        <title>Genome- and Community-Level Interaction Insights into Carbon Utilization and Element Cycling Functions of Hydrothermarchaeota in Hydrothermal Sediment.</title>
        <authorList>
            <person name="Zhou Z."/>
            <person name="Liu Y."/>
            <person name="Xu W."/>
            <person name="Pan J."/>
            <person name="Luo Z.H."/>
            <person name="Li M."/>
        </authorList>
    </citation>
    <scope>NUCLEOTIDE SEQUENCE [LARGE SCALE GENOMIC DNA]</scope>
    <source>
        <strain evidence="7">SpSt-556</strain>
    </source>
</reference>
<evidence type="ECO:0000259" key="6">
    <source>
        <dbReference type="PROSITE" id="PS51379"/>
    </source>
</evidence>
<comment type="caution">
    <text evidence="7">The sequence shown here is derived from an EMBL/GenBank/DDBJ whole genome shotgun (WGS) entry which is preliminary data.</text>
</comment>
<dbReference type="EMBL" id="DSXR01000128">
    <property type="protein sequence ID" value="HGS88553.1"/>
    <property type="molecule type" value="Genomic_DNA"/>
</dbReference>
<proteinExistence type="predicted"/>
<organism evidence="7">
    <name type="scientific">Bellilinea caldifistulae</name>
    <dbReference type="NCBI Taxonomy" id="360411"/>
    <lineage>
        <taxon>Bacteria</taxon>
        <taxon>Bacillati</taxon>
        <taxon>Chloroflexota</taxon>
        <taxon>Anaerolineae</taxon>
        <taxon>Anaerolineales</taxon>
        <taxon>Anaerolineaceae</taxon>
        <taxon>Bellilinea</taxon>
    </lineage>
</organism>
<sequence length="140" mass="16398">MSFGSMIEDLIKSLFKKPVTRKYPFERHPAPERFRGTLHWDPEKCTGCQLCVKDCPANAIELIVIDKVNKRFVMRYHQDRCIYCSQCVVSCRFKCLELSDEEWEQAVTEKQPLEVFYGKDEDIRFLLERAAAQPAETPCE</sequence>
<gene>
    <name evidence="7" type="ORF">ENT17_13200</name>
</gene>
<dbReference type="GO" id="GO:0016020">
    <property type="term" value="C:membrane"/>
    <property type="evidence" value="ECO:0007669"/>
    <property type="project" value="InterPro"/>
</dbReference>
<dbReference type="InterPro" id="IPR017896">
    <property type="entry name" value="4Fe4S_Fe-S-bd"/>
</dbReference>
<dbReference type="InterPro" id="IPR017900">
    <property type="entry name" value="4Fe4S_Fe_S_CS"/>
</dbReference>